<dbReference type="CDD" id="cd11377">
    <property type="entry name" value="Pro-peptidase_S53"/>
    <property type="match status" value="1"/>
</dbReference>
<feature type="binding site" evidence="11">
    <location>
        <position position="528"/>
    </location>
    <ligand>
        <name>Ca(2+)</name>
        <dbReference type="ChEBI" id="CHEBI:29108"/>
    </ligand>
</feature>
<dbReference type="GO" id="GO:0046872">
    <property type="term" value="F:metal ion binding"/>
    <property type="evidence" value="ECO:0007669"/>
    <property type="project" value="UniProtKB-UniRule"/>
</dbReference>
<evidence type="ECO:0000256" key="5">
    <source>
        <dbReference type="ARBA" id="ARBA00022670"/>
    </source>
</evidence>
<feature type="active site" description="Charge relay system" evidence="11">
    <location>
        <position position="269"/>
    </location>
</feature>
<feature type="active site" description="Charge relay system" evidence="11">
    <location>
        <position position="265"/>
    </location>
</feature>
<evidence type="ECO:0000256" key="4">
    <source>
        <dbReference type="ARBA" id="ARBA00012462"/>
    </source>
</evidence>
<dbReference type="AlphaFoldDB" id="A0A6G1L623"/>
<evidence type="ECO:0000256" key="2">
    <source>
        <dbReference type="ARBA" id="ARBA00002451"/>
    </source>
</evidence>
<dbReference type="EC" id="3.4.14.10" evidence="4"/>
<keyword evidence="7 11" id="KW-0378">Hydrolase</keyword>
<keyword evidence="6 11" id="KW-0479">Metal-binding</keyword>
<dbReference type="PANTHER" id="PTHR14218:SF15">
    <property type="entry name" value="TRIPEPTIDYL-PEPTIDASE 1"/>
    <property type="match status" value="1"/>
</dbReference>
<comment type="cofactor">
    <cofactor evidence="11">
        <name>Ca(2+)</name>
        <dbReference type="ChEBI" id="CHEBI:29108"/>
    </cofactor>
    <text evidence="11">Binds 1 Ca(2+) ion per subunit.</text>
</comment>
<dbReference type="InterPro" id="IPR050819">
    <property type="entry name" value="Tripeptidyl-peptidase_I"/>
</dbReference>
<evidence type="ECO:0000256" key="9">
    <source>
        <dbReference type="ARBA" id="ARBA00022837"/>
    </source>
</evidence>
<keyword evidence="13" id="KW-0732">Signal</keyword>
<dbReference type="PROSITE" id="PS51695">
    <property type="entry name" value="SEDOLISIN"/>
    <property type="match status" value="1"/>
</dbReference>
<reference evidence="15" key="1">
    <citation type="journal article" date="2020" name="Stud. Mycol.">
        <title>101 Dothideomycetes genomes: a test case for predicting lifestyles and emergence of pathogens.</title>
        <authorList>
            <person name="Haridas S."/>
            <person name="Albert R."/>
            <person name="Binder M."/>
            <person name="Bloem J."/>
            <person name="Labutti K."/>
            <person name="Salamov A."/>
            <person name="Andreopoulos B."/>
            <person name="Baker S."/>
            <person name="Barry K."/>
            <person name="Bills G."/>
            <person name="Bluhm B."/>
            <person name="Cannon C."/>
            <person name="Castanera R."/>
            <person name="Culley D."/>
            <person name="Daum C."/>
            <person name="Ezra D."/>
            <person name="Gonzalez J."/>
            <person name="Henrissat B."/>
            <person name="Kuo A."/>
            <person name="Liang C."/>
            <person name="Lipzen A."/>
            <person name="Lutzoni F."/>
            <person name="Magnuson J."/>
            <person name="Mondo S."/>
            <person name="Nolan M."/>
            <person name="Ohm R."/>
            <person name="Pangilinan J."/>
            <person name="Park H.-J."/>
            <person name="Ramirez L."/>
            <person name="Alfaro M."/>
            <person name="Sun H."/>
            <person name="Tritt A."/>
            <person name="Yoshinaga Y."/>
            <person name="Zwiers L.-H."/>
            <person name="Turgeon B."/>
            <person name="Goodwin S."/>
            <person name="Spatafora J."/>
            <person name="Crous P."/>
            <person name="Grigoriev I."/>
        </authorList>
    </citation>
    <scope>NUCLEOTIDE SEQUENCE</scope>
    <source>
        <strain evidence="15">CBS 116005</strain>
    </source>
</reference>
<keyword evidence="5 11" id="KW-0645">Protease</keyword>
<feature type="active site" description="Charge relay system" evidence="11">
    <location>
        <position position="485"/>
    </location>
</feature>
<keyword evidence="16" id="KW-1185">Reference proteome</keyword>
<dbReference type="OrthoDB" id="409122at2759"/>
<dbReference type="Pfam" id="PF09286">
    <property type="entry name" value="Pro-kuma_activ"/>
    <property type="match status" value="1"/>
</dbReference>
<dbReference type="GO" id="GO:0006508">
    <property type="term" value="P:proteolysis"/>
    <property type="evidence" value="ECO:0007669"/>
    <property type="project" value="UniProtKB-KW"/>
</dbReference>
<dbReference type="InterPro" id="IPR036852">
    <property type="entry name" value="Peptidase_S8/S53_dom_sf"/>
</dbReference>
<evidence type="ECO:0000256" key="12">
    <source>
        <dbReference type="SAM" id="MobiDB-lite"/>
    </source>
</evidence>
<evidence type="ECO:0000256" key="1">
    <source>
        <dbReference type="ARBA" id="ARBA00001910"/>
    </source>
</evidence>
<dbReference type="CDD" id="cd04056">
    <property type="entry name" value="Peptidases_S53"/>
    <property type="match status" value="1"/>
</dbReference>
<evidence type="ECO:0000256" key="8">
    <source>
        <dbReference type="ARBA" id="ARBA00022825"/>
    </source>
</evidence>
<evidence type="ECO:0000256" key="3">
    <source>
        <dbReference type="ARBA" id="ARBA00004239"/>
    </source>
</evidence>
<keyword evidence="10" id="KW-0865">Zymogen</keyword>
<dbReference type="InterPro" id="IPR023828">
    <property type="entry name" value="Peptidase_S8_Ser-AS"/>
</dbReference>
<dbReference type="InterPro" id="IPR015366">
    <property type="entry name" value="S53_propep"/>
</dbReference>
<feature type="signal peptide" evidence="13">
    <location>
        <begin position="1"/>
        <end position="18"/>
    </location>
</feature>
<accession>A0A6G1L623</accession>
<dbReference type="Gene3D" id="3.40.50.200">
    <property type="entry name" value="Peptidase S8/S53 domain"/>
    <property type="match status" value="1"/>
</dbReference>
<organism evidence="15 16">
    <name type="scientific">Teratosphaeria nubilosa</name>
    <dbReference type="NCBI Taxonomy" id="161662"/>
    <lineage>
        <taxon>Eukaryota</taxon>
        <taxon>Fungi</taxon>
        <taxon>Dikarya</taxon>
        <taxon>Ascomycota</taxon>
        <taxon>Pezizomycotina</taxon>
        <taxon>Dothideomycetes</taxon>
        <taxon>Dothideomycetidae</taxon>
        <taxon>Mycosphaerellales</taxon>
        <taxon>Teratosphaeriaceae</taxon>
        <taxon>Teratosphaeria</taxon>
    </lineage>
</organism>
<dbReference type="InterPro" id="IPR000209">
    <property type="entry name" value="Peptidase_S8/S53_dom"/>
</dbReference>
<feature type="chain" id="PRO_5026216764" description="tripeptidyl-peptidase II" evidence="13">
    <location>
        <begin position="19"/>
        <end position="582"/>
    </location>
</feature>
<dbReference type="PANTHER" id="PTHR14218">
    <property type="entry name" value="PROTEASE S8 TRIPEPTIDYL PEPTIDASE I CLN2"/>
    <property type="match status" value="1"/>
</dbReference>
<evidence type="ECO:0000256" key="11">
    <source>
        <dbReference type="PROSITE-ProRule" id="PRU01032"/>
    </source>
</evidence>
<dbReference type="Pfam" id="PF00082">
    <property type="entry name" value="Peptidase_S8"/>
    <property type="match status" value="1"/>
</dbReference>
<dbReference type="SUPFAM" id="SSF52743">
    <property type="entry name" value="Subtilisin-like"/>
    <property type="match status" value="1"/>
</dbReference>
<sequence>MHSIIWATLCAGLGAAAGSGDTWSLVRRADPASPITLHLTLNLPETSRSLEQVVSEVSDPDHPRFRQYLTARELQYALQPPAQHVNEIAAWLKQHSVSGFDTRGHMVEASMNVSQADQLLDAKYCVYSDGTRETIRTESYHIPEHIRNYVLSVSPTTTFPCPSKPRPAQAGSDESQSLTKRTGCGSDDNTTPDCIRQIYNITYTAQPNRTTFAVYATEAASYSASDLQKYLQQYNPAAASANAAFEVVGSGDPSEGSPGVEGAFETHLDTQASLGLAWPAKGILYNLGGVFGPEPGVTYDPFVRFLQDLIHNETVPSVVSFSESMPEDQVDPAYARSLCNMMAQIGTRGVTLVFSSGNNGPQGDKPSGTHKAIFEPEFPASCPYVLAVGGTTNLADETAATQSTITGVIAKLSYTASGGGFSNLFPFPDYQQPDQPIYMRDHVPVSYRSLSGYSSNGRGIPDVSAFSTNFPVVYNGATVPISGTSAAAPTWAAVIALLNDYEASKCRPPLGFVNPWLYKYASSGILKDITTGGNNAGKCEQTSGCSLSQTPGYDVTPGWDAVTGLGSPIVSAMIEALDCKPR</sequence>
<feature type="binding site" evidence="11">
    <location>
        <position position="558"/>
    </location>
    <ligand>
        <name>Ca(2+)</name>
        <dbReference type="ChEBI" id="CHEBI:29108"/>
    </ligand>
</feature>
<dbReference type="SMART" id="SM00944">
    <property type="entry name" value="Pro-kuma_activ"/>
    <property type="match status" value="1"/>
</dbReference>
<proteinExistence type="predicted"/>
<evidence type="ECO:0000259" key="14">
    <source>
        <dbReference type="PROSITE" id="PS51695"/>
    </source>
</evidence>
<feature type="binding site" evidence="11">
    <location>
        <position position="529"/>
    </location>
    <ligand>
        <name>Ca(2+)</name>
        <dbReference type="ChEBI" id="CHEBI:29108"/>
    </ligand>
</feature>
<protein>
    <recommendedName>
        <fullName evidence="4">tripeptidyl-peptidase II</fullName>
        <ecNumber evidence="4">3.4.14.10</ecNumber>
    </recommendedName>
</protein>
<comment type="catalytic activity">
    <reaction evidence="1">
        <text>Release of an N-terminal tripeptide from a polypeptide.</text>
        <dbReference type="EC" id="3.4.14.10"/>
    </reaction>
</comment>
<comment type="subcellular location">
    <subcellularLocation>
        <location evidence="3">Secreted</location>
        <location evidence="3">Extracellular space</location>
    </subcellularLocation>
</comment>
<keyword evidence="8 11" id="KW-0720">Serine protease</keyword>
<comment type="function">
    <text evidence="2">Secreted tripeptidyl-peptidase which degrades proteins at acidic pHs and is involved in virulence.</text>
</comment>
<dbReference type="InterPro" id="IPR030400">
    <property type="entry name" value="Sedolisin_dom"/>
</dbReference>
<feature type="domain" description="Peptidase S53" evidence="14">
    <location>
        <begin position="189"/>
        <end position="580"/>
    </location>
</feature>
<keyword evidence="9 11" id="KW-0106">Calcium</keyword>
<dbReference type="EMBL" id="ML995845">
    <property type="protein sequence ID" value="KAF2768383.1"/>
    <property type="molecule type" value="Genomic_DNA"/>
</dbReference>
<evidence type="ECO:0000313" key="15">
    <source>
        <dbReference type="EMBL" id="KAF2768383.1"/>
    </source>
</evidence>
<evidence type="ECO:0000256" key="6">
    <source>
        <dbReference type="ARBA" id="ARBA00022723"/>
    </source>
</evidence>
<evidence type="ECO:0000256" key="13">
    <source>
        <dbReference type="SAM" id="SignalP"/>
    </source>
</evidence>
<evidence type="ECO:0000256" key="7">
    <source>
        <dbReference type="ARBA" id="ARBA00022801"/>
    </source>
</evidence>
<dbReference type="GO" id="GO:0004252">
    <property type="term" value="F:serine-type endopeptidase activity"/>
    <property type="evidence" value="ECO:0007669"/>
    <property type="project" value="UniProtKB-UniRule"/>
</dbReference>
<dbReference type="PROSITE" id="PS00138">
    <property type="entry name" value="SUBTILASE_SER"/>
    <property type="match status" value="1"/>
</dbReference>
<evidence type="ECO:0000313" key="16">
    <source>
        <dbReference type="Proteomes" id="UP000799436"/>
    </source>
</evidence>
<dbReference type="SUPFAM" id="SSF54897">
    <property type="entry name" value="Protease propeptides/inhibitors"/>
    <property type="match status" value="1"/>
</dbReference>
<dbReference type="GO" id="GO:0005576">
    <property type="term" value="C:extracellular region"/>
    <property type="evidence" value="ECO:0007669"/>
    <property type="project" value="UniProtKB-SubCell"/>
</dbReference>
<name>A0A6G1L623_9PEZI</name>
<evidence type="ECO:0000256" key="10">
    <source>
        <dbReference type="ARBA" id="ARBA00023145"/>
    </source>
</evidence>
<dbReference type="GO" id="GO:0008240">
    <property type="term" value="F:tripeptidyl-peptidase activity"/>
    <property type="evidence" value="ECO:0007669"/>
    <property type="project" value="UniProtKB-EC"/>
</dbReference>
<dbReference type="Proteomes" id="UP000799436">
    <property type="component" value="Unassembled WGS sequence"/>
</dbReference>
<feature type="binding site" evidence="11">
    <location>
        <position position="560"/>
    </location>
    <ligand>
        <name>Ca(2+)</name>
        <dbReference type="ChEBI" id="CHEBI:29108"/>
    </ligand>
</feature>
<feature type="region of interest" description="Disordered" evidence="12">
    <location>
        <begin position="160"/>
        <end position="189"/>
    </location>
</feature>
<gene>
    <name evidence="15" type="ORF">EJ03DRAFT_122314</name>
</gene>